<accession>A0A6J5NTK4</accession>
<organism evidence="1">
    <name type="scientific">uncultured Caudovirales phage</name>
    <dbReference type="NCBI Taxonomy" id="2100421"/>
    <lineage>
        <taxon>Viruses</taxon>
        <taxon>Duplodnaviria</taxon>
        <taxon>Heunggongvirae</taxon>
        <taxon>Uroviricota</taxon>
        <taxon>Caudoviricetes</taxon>
        <taxon>Peduoviridae</taxon>
        <taxon>Maltschvirus</taxon>
        <taxon>Maltschvirus maltsch</taxon>
    </lineage>
</organism>
<proteinExistence type="predicted"/>
<gene>
    <name evidence="1" type="ORF">UFOVP779_23</name>
</gene>
<name>A0A6J5NTK4_9CAUD</name>
<dbReference type="EMBL" id="LR796720">
    <property type="protein sequence ID" value="CAB4162263.1"/>
    <property type="molecule type" value="Genomic_DNA"/>
</dbReference>
<sequence>MTPPSELARLAEQLEQHQKFSEAKCPPGWLTVRDLRLAFRFISLSSTSSKAKQLCDKGLLDRKAYQVTSLDGKRSWTYAYKPKKPLRNLDDVMIASKEIGQDRVPKGWVSAVTFSHLANISRSAVFQMAERHSLESRLYRVRGGACGIKPVRHFRLASLKKLHHLRGR</sequence>
<evidence type="ECO:0000313" key="1">
    <source>
        <dbReference type="EMBL" id="CAB4162263.1"/>
    </source>
</evidence>
<reference evidence="1" key="1">
    <citation type="submission" date="2020-04" db="EMBL/GenBank/DDBJ databases">
        <authorList>
            <person name="Chiriac C."/>
            <person name="Salcher M."/>
            <person name="Ghai R."/>
            <person name="Kavagutti S V."/>
        </authorList>
    </citation>
    <scope>NUCLEOTIDE SEQUENCE</scope>
</reference>
<protein>
    <submittedName>
        <fullName evidence="1">Uncharacterized protein</fullName>
    </submittedName>
</protein>